<organism evidence="4 5">
    <name type="scientific">Roseovarius halotolerans</name>
    <dbReference type="NCBI Taxonomy" id="505353"/>
    <lineage>
        <taxon>Bacteria</taxon>
        <taxon>Pseudomonadati</taxon>
        <taxon>Pseudomonadota</taxon>
        <taxon>Alphaproteobacteria</taxon>
        <taxon>Rhodobacterales</taxon>
        <taxon>Roseobacteraceae</taxon>
        <taxon>Roseovarius</taxon>
    </lineage>
</organism>
<dbReference type="InterPro" id="IPR050256">
    <property type="entry name" value="Glycosyltransferase_2"/>
</dbReference>
<dbReference type="GO" id="GO:0047267">
    <property type="term" value="F:undecaprenyl-phosphate mannosyltransferase activity"/>
    <property type="evidence" value="ECO:0007669"/>
    <property type="project" value="UniProtKB-EC"/>
</dbReference>
<dbReference type="PANTHER" id="PTHR48090">
    <property type="entry name" value="UNDECAPRENYL-PHOSPHATE 4-DEOXY-4-FORMAMIDO-L-ARABINOSE TRANSFERASE-RELATED"/>
    <property type="match status" value="1"/>
</dbReference>
<keyword evidence="4" id="KW-0328">Glycosyltransferase</keyword>
<dbReference type="SUPFAM" id="SSF53448">
    <property type="entry name" value="Nucleotide-diphospho-sugar transferases"/>
    <property type="match status" value="1"/>
</dbReference>
<evidence type="ECO:0000313" key="5">
    <source>
        <dbReference type="Proteomes" id="UP000193207"/>
    </source>
</evidence>
<dbReference type="InterPro" id="IPR001173">
    <property type="entry name" value="Glyco_trans_2-like"/>
</dbReference>
<dbReference type="EMBL" id="FWFU01000001">
    <property type="protein sequence ID" value="SLN11400.1"/>
    <property type="molecule type" value="Genomic_DNA"/>
</dbReference>
<keyword evidence="2" id="KW-1133">Transmembrane helix</keyword>
<feature type="domain" description="Glycosyltransferase 2-like" evidence="3">
    <location>
        <begin position="11"/>
        <end position="171"/>
    </location>
</feature>
<protein>
    <submittedName>
        <fullName evidence="4">Undecaprenyl-phosphate mannosyltransferase</fullName>
        <ecNumber evidence="4">2.4.1.54</ecNumber>
    </submittedName>
</protein>
<keyword evidence="2" id="KW-0812">Transmembrane</keyword>
<sequence>MQRPSLSNTAVVIPCFKAADTIATVIADIPPEIRRIYCVNDASPDNLAEVLTRCAKEDPRVHVMTHEVNGGVGAATVTGYKAAISGGAKIIVKIDSDGQMDPRLIPALVEPIIQGAADYVKGNRFFDIASVQQMPVLRLIGNAGLSFMSKLSSGLWHLFDPTNGFTAIHADVAGILPLDRLHKRYFFESDMLFRLGSVGACVRDVPMEAAYGDEKSGLSELDALLKFPGLHLRNLFKRVVYNYFLRGFSTASLNLLVGLALLIGGGVFGMAQWMESARLGVPATAGTVMLSAFPILIGVQLLLSFLNHDVAASQREAIHTQIGRVKVLRAQPRESAHGAAETETRPVRVKPRVSG</sequence>
<reference evidence="4 5" key="1">
    <citation type="submission" date="2017-03" db="EMBL/GenBank/DDBJ databases">
        <authorList>
            <person name="Afonso C.L."/>
            <person name="Miller P.J."/>
            <person name="Scott M.A."/>
            <person name="Spackman E."/>
            <person name="Goraichik I."/>
            <person name="Dimitrov K.M."/>
            <person name="Suarez D.L."/>
            <person name="Swayne D.E."/>
        </authorList>
    </citation>
    <scope>NUCLEOTIDE SEQUENCE [LARGE SCALE GENOMIC DNA]</scope>
    <source>
        <strain evidence="4 5">CECT 8110</strain>
    </source>
</reference>
<dbReference type="Pfam" id="PF00535">
    <property type="entry name" value="Glycos_transf_2"/>
    <property type="match status" value="1"/>
</dbReference>
<feature type="transmembrane region" description="Helical" evidence="2">
    <location>
        <begin position="243"/>
        <end position="271"/>
    </location>
</feature>
<dbReference type="CDD" id="cd04179">
    <property type="entry name" value="DPM_DPG-synthase_like"/>
    <property type="match status" value="1"/>
</dbReference>
<dbReference type="PANTHER" id="PTHR48090:SF7">
    <property type="entry name" value="RFBJ PROTEIN"/>
    <property type="match status" value="1"/>
</dbReference>
<gene>
    <name evidence="4" type="ORF">ROH8110_00101</name>
</gene>
<dbReference type="AlphaFoldDB" id="A0A1X6Y7P0"/>
<proteinExistence type="predicted"/>
<dbReference type="EC" id="2.4.1.54" evidence="4"/>
<dbReference type="RefSeq" id="WP_085815851.1">
    <property type="nucleotide sequence ID" value="NZ_FWFU01000001.1"/>
</dbReference>
<accession>A0A1X6Y7P0</accession>
<dbReference type="InterPro" id="IPR029044">
    <property type="entry name" value="Nucleotide-diphossugar_trans"/>
</dbReference>
<keyword evidence="2" id="KW-0472">Membrane</keyword>
<evidence type="ECO:0000313" key="4">
    <source>
        <dbReference type="EMBL" id="SLN11400.1"/>
    </source>
</evidence>
<evidence type="ECO:0000256" key="1">
    <source>
        <dbReference type="SAM" id="MobiDB-lite"/>
    </source>
</evidence>
<dbReference type="Gene3D" id="3.90.550.10">
    <property type="entry name" value="Spore Coat Polysaccharide Biosynthesis Protein SpsA, Chain A"/>
    <property type="match status" value="1"/>
</dbReference>
<feature type="region of interest" description="Disordered" evidence="1">
    <location>
        <begin position="333"/>
        <end position="355"/>
    </location>
</feature>
<name>A0A1X6Y7P0_9RHOB</name>
<feature type="compositionally biased region" description="Basic and acidic residues" evidence="1">
    <location>
        <begin position="333"/>
        <end position="346"/>
    </location>
</feature>
<evidence type="ECO:0000256" key="2">
    <source>
        <dbReference type="SAM" id="Phobius"/>
    </source>
</evidence>
<dbReference type="Proteomes" id="UP000193207">
    <property type="component" value="Unassembled WGS sequence"/>
</dbReference>
<keyword evidence="5" id="KW-1185">Reference proteome</keyword>
<feature type="transmembrane region" description="Helical" evidence="2">
    <location>
        <begin position="283"/>
        <end position="306"/>
    </location>
</feature>
<dbReference type="OrthoDB" id="7527830at2"/>
<evidence type="ECO:0000259" key="3">
    <source>
        <dbReference type="Pfam" id="PF00535"/>
    </source>
</evidence>
<keyword evidence="4" id="KW-0808">Transferase</keyword>